<evidence type="ECO:0000259" key="9">
    <source>
        <dbReference type="PROSITE" id="PS50225"/>
    </source>
</evidence>
<name>A0A6J2U2M1_DROLE</name>
<comment type="pathway">
    <text evidence="1">Protein modification; protein ubiquitination.</text>
</comment>
<dbReference type="PANTHER" id="PTHR10155">
    <property type="entry name" value="PHOSPHATIDYLINOSITOL 3-KINASE REGULATORY SUBUNIT"/>
    <property type="match status" value="1"/>
</dbReference>
<keyword evidence="5 6" id="KW-0727">SH2 domain</keyword>
<proteinExistence type="predicted"/>
<keyword evidence="2" id="KW-0341">Growth regulation</keyword>
<dbReference type="SMART" id="SM00253">
    <property type="entry name" value="SOCS"/>
    <property type="match status" value="1"/>
</dbReference>
<dbReference type="GO" id="GO:0009968">
    <property type="term" value="P:negative regulation of signal transduction"/>
    <property type="evidence" value="ECO:0007669"/>
    <property type="project" value="UniProtKB-KW"/>
</dbReference>
<feature type="region of interest" description="Disordered" evidence="7">
    <location>
        <begin position="1"/>
        <end position="36"/>
    </location>
</feature>
<dbReference type="GO" id="GO:0005942">
    <property type="term" value="C:phosphatidylinositol 3-kinase complex"/>
    <property type="evidence" value="ECO:0007669"/>
    <property type="project" value="TreeGrafter"/>
</dbReference>
<feature type="region of interest" description="Disordered" evidence="7">
    <location>
        <begin position="49"/>
        <end position="71"/>
    </location>
</feature>
<dbReference type="Proteomes" id="UP000504634">
    <property type="component" value="Unplaced"/>
</dbReference>
<feature type="domain" description="SOCS box" evidence="9">
    <location>
        <begin position="584"/>
        <end position="632"/>
    </location>
</feature>
<organism evidence="10 11">
    <name type="scientific">Drosophila lebanonensis</name>
    <name type="common">Fruit fly</name>
    <name type="synonym">Scaptodrosophila lebanonensis</name>
    <dbReference type="NCBI Taxonomy" id="7225"/>
    <lineage>
        <taxon>Eukaryota</taxon>
        <taxon>Metazoa</taxon>
        <taxon>Ecdysozoa</taxon>
        <taxon>Arthropoda</taxon>
        <taxon>Hexapoda</taxon>
        <taxon>Insecta</taxon>
        <taxon>Pterygota</taxon>
        <taxon>Neoptera</taxon>
        <taxon>Endopterygota</taxon>
        <taxon>Diptera</taxon>
        <taxon>Brachycera</taxon>
        <taxon>Muscomorpha</taxon>
        <taxon>Ephydroidea</taxon>
        <taxon>Drosophilidae</taxon>
        <taxon>Scaptodrosophila</taxon>
    </lineage>
</organism>
<keyword evidence="3" id="KW-0734">Signal transduction inhibitor</keyword>
<dbReference type="InterPro" id="IPR001496">
    <property type="entry name" value="SOCS_box"/>
</dbReference>
<evidence type="ECO:0000256" key="4">
    <source>
        <dbReference type="ARBA" id="ARBA00022786"/>
    </source>
</evidence>
<sequence>MGHNLSKSTASDVVARKDKSKRASSYTNDIEIKRTDTTPPTINLEIARSEQQLSQTRTAARRATTPPGSLDSAEVRQIIIKIQLAKMENGNDEGQQQQQQQDVEAVALSTTDKLNANMAEQKPQQNQIINVTLNGTAGGSMEASRGADRLLNNNNLAGSDASASATAAVSTLQLHDNDDVGADDDDVVDESLLRRRRSSSAEGVDYCEVLEPTPVAEMWSNGAQQWAQAPNTGNSCCRSRSSKAALTIGASATPTTTSKRRCCKCKCRAVFNGLRGMLESSSSSSAAVAKRTSSKERRDKKSRSSSAAAVGAEHNHRRSTPPTLSSAPRAAPAQRRQRNSVAVPDATAATNQLAIWTAPSGDGNVGDVIIRISSPQFVVQPLVAGCPGAGCSDCTSPIVSVSRLSSNNSDATVPTTAAGPAIRLLAPPAAAGEPLPVPSTSHHMLPAHPNEVQRMPVPPTVATTAYGNVIVHSQIDFRHCLVPDLERIINSSFYWGKMDRYEAERLLEGKPEGTFLLRDSAQEEYLFSVTFRKYGRSLHARIEQSGHKFSFDCHDPCVFTAPSVTGLLEHYKDPSCVMFFEPCLTMPLHRRQTFSLQQLARATIVSNTTYDGINQLELPCRLKSYLKEYHYKQKLRVKPCDMHTPYYTNI</sequence>
<feature type="region of interest" description="Disordered" evidence="7">
    <location>
        <begin position="281"/>
        <end position="344"/>
    </location>
</feature>
<evidence type="ECO:0000256" key="7">
    <source>
        <dbReference type="SAM" id="MobiDB-lite"/>
    </source>
</evidence>
<dbReference type="InterPro" id="IPR036860">
    <property type="entry name" value="SH2_dom_sf"/>
</dbReference>
<feature type="compositionally biased region" description="Polar residues" evidence="7">
    <location>
        <begin position="1"/>
        <end position="11"/>
    </location>
</feature>
<dbReference type="AlphaFoldDB" id="A0A6J2U2M1"/>
<dbReference type="InterPro" id="IPR000980">
    <property type="entry name" value="SH2"/>
</dbReference>
<evidence type="ECO:0000256" key="3">
    <source>
        <dbReference type="ARBA" id="ARBA00022700"/>
    </source>
</evidence>
<dbReference type="SUPFAM" id="SSF55550">
    <property type="entry name" value="SH2 domain"/>
    <property type="match status" value="1"/>
</dbReference>
<feature type="domain" description="SH2" evidence="8">
    <location>
        <begin position="493"/>
        <end position="588"/>
    </location>
</feature>
<dbReference type="PANTHER" id="PTHR10155:SF0">
    <property type="entry name" value="SUPPRESSOR OF CYTOKINE SIGNALING AT 36E, ISOFORM D"/>
    <property type="match status" value="1"/>
</dbReference>
<accession>A0A6J2U2M1</accession>
<dbReference type="Gene3D" id="3.30.505.10">
    <property type="entry name" value="SH2 domain"/>
    <property type="match status" value="1"/>
</dbReference>
<keyword evidence="10" id="KW-1185">Reference proteome</keyword>
<evidence type="ECO:0000256" key="2">
    <source>
        <dbReference type="ARBA" id="ARBA00022604"/>
    </source>
</evidence>
<dbReference type="PROSITE" id="PS50225">
    <property type="entry name" value="SOCS"/>
    <property type="match status" value="1"/>
</dbReference>
<evidence type="ECO:0000313" key="11">
    <source>
        <dbReference type="RefSeq" id="XP_030382891.1"/>
    </source>
</evidence>
<dbReference type="FunFam" id="3.30.505.10:FF:000028">
    <property type="entry name" value="Suppressor of cytokine signaling 5"/>
    <property type="match status" value="1"/>
</dbReference>
<dbReference type="SMART" id="SM00969">
    <property type="entry name" value="SOCS_box"/>
    <property type="match status" value="1"/>
</dbReference>
<dbReference type="OrthoDB" id="5979828at2759"/>
<dbReference type="Pfam" id="PF07525">
    <property type="entry name" value="SOCS_box"/>
    <property type="match status" value="1"/>
</dbReference>
<dbReference type="SUPFAM" id="SSF158235">
    <property type="entry name" value="SOCS box-like"/>
    <property type="match status" value="1"/>
</dbReference>
<protein>
    <submittedName>
        <fullName evidence="11">Uncharacterized protein LOC115630463</fullName>
    </submittedName>
</protein>
<reference evidence="11" key="1">
    <citation type="submission" date="2025-08" db="UniProtKB">
        <authorList>
            <consortium name="RefSeq"/>
        </authorList>
    </citation>
    <scope>IDENTIFICATION</scope>
    <source>
        <strain evidence="11">11010-0011.00</strain>
        <tissue evidence="11">Whole body</tissue>
    </source>
</reference>
<evidence type="ECO:0000313" key="10">
    <source>
        <dbReference type="Proteomes" id="UP000504634"/>
    </source>
</evidence>
<evidence type="ECO:0000256" key="6">
    <source>
        <dbReference type="PROSITE-ProRule" id="PRU00191"/>
    </source>
</evidence>
<dbReference type="GeneID" id="115630463"/>
<evidence type="ECO:0000256" key="1">
    <source>
        <dbReference type="ARBA" id="ARBA00004906"/>
    </source>
</evidence>
<dbReference type="GO" id="GO:0035556">
    <property type="term" value="P:intracellular signal transduction"/>
    <property type="evidence" value="ECO:0007669"/>
    <property type="project" value="InterPro"/>
</dbReference>
<dbReference type="GO" id="GO:0046935">
    <property type="term" value="F:1-phosphatidylinositol-3-kinase regulator activity"/>
    <property type="evidence" value="ECO:0007669"/>
    <property type="project" value="TreeGrafter"/>
</dbReference>
<gene>
    <name evidence="11" type="primary">LOC115630463</name>
</gene>
<dbReference type="Pfam" id="PF00017">
    <property type="entry name" value="SH2"/>
    <property type="match status" value="1"/>
</dbReference>
<dbReference type="RefSeq" id="XP_030382891.1">
    <property type="nucleotide sequence ID" value="XM_030527031.1"/>
</dbReference>
<dbReference type="SMART" id="SM00252">
    <property type="entry name" value="SH2"/>
    <property type="match status" value="1"/>
</dbReference>
<feature type="compositionally biased region" description="Low complexity" evidence="7">
    <location>
        <begin position="281"/>
        <end position="291"/>
    </location>
</feature>
<evidence type="ECO:0000256" key="5">
    <source>
        <dbReference type="ARBA" id="ARBA00022999"/>
    </source>
</evidence>
<evidence type="ECO:0000259" key="8">
    <source>
        <dbReference type="PROSITE" id="PS50001"/>
    </source>
</evidence>
<keyword evidence="4" id="KW-0833">Ubl conjugation pathway</keyword>
<feature type="compositionally biased region" description="Low complexity" evidence="7">
    <location>
        <begin position="56"/>
        <end position="65"/>
    </location>
</feature>
<dbReference type="PROSITE" id="PS50001">
    <property type="entry name" value="SH2"/>
    <property type="match status" value="1"/>
</dbReference>
<dbReference type="GO" id="GO:0046854">
    <property type="term" value="P:phosphatidylinositol phosphate biosynthetic process"/>
    <property type="evidence" value="ECO:0007669"/>
    <property type="project" value="TreeGrafter"/>
</dbReference>
<dbReference type="InterPro" id="IPR036036">
    <property type="entry name" value="SOCS_box-like_dom_sf"/>
</dbReference>